<evidence type="ECO:0000256" key="1">
    <source>
        <dbReference type="SAM" id="SignalP"/>
    </source>
</evidence>
<feature type="chain" id="PRO_5039270224" evidence="1">
    <location>
        <begin position="22"/>
        <end position="317"/>
    </location>
</feature>
<dbReference type="Proteomes" id="UP000533598">
    <property type="component" value="Unassembled WGS sequence"/>
</dbReference>
<protein>
    <submittedName>
        <fullName evidence="2">Uncharacterized protein</fullName>
    </submittedName>
</protein>
<reference evidence="2 3" key="1">
    <citation type="submission" date="2020-08" db="EMBL/GenBank/DDBJ databases">
        <title>Sequencing the genomes of 1000 actinobacteria strains.</title>
        <authorList>
            <person name="Klenk H.-P."/>
        </authorList>
    </citation>
    <scope>NUCLEOTIDE SEQUENCE [LARGE SCALE GENOMIC DNA]</scope>
    <source>
        <strain evidence="2 3">DSM 44230</strain>
    </source>
</reference>
<accession>A0A7W7CCW5</accession>
<evidence type="ECO:0000313" key="3">
    <source>
        <dbReference type="Proteomes" id="UP000533598"/>
    </source>
</evidence>
<dbReference type="RefSeq" id="WP_185004632.1">
    <property type="nucleotide sequence ID" value="NZ_BAAAUI010000052.1"/>
</dbReference>
<name>A0A7W7CCW5_9PSEU</name>
<dbReference type="PROSITE" id="PS51257">
    <property type="entry name" value="PROKAR_LIPOPROTEIN"/>
    <property type="match status" value="1"/>
</dbReference>
<dbReference type="EMBL" id="JACHMH010000001">
    <property type="protein sequence ID" value="MBB4678808.1"/>
    <property type="molecule type" value="Genomic_DNA"/>
</dbReference>
<evidence type="ECO:0000313" key="2">
    <source>
        <dbReference type="EMBL" id="MBB4678808.1"/>
    </source>
</evidence>
<comment type="caution">
    <text evidence="2">The sequence shown here is derived from an EMBL/GenBank/DDBJ whole genome shotgun (WGS) entry which is preliminary data.</text>
</comment>
<keyword evidence="3" id="KW-1185">Reference proteome</keyword>
<gene>
    <name evidence="2" type="ORF">HNR67_004926</name>
</gene>
<proteinExistence type="predicted"/>
<dbReference type="AlphaFoldDB" id="A0A7W7CCW5"/>
<sequence length="317" mass="34016">MSVLIVRVGAVVCALVLVASACGGSAQPPKPAAPPELSATDYQRKLDDLVAEIRPLTEQVNQAATLEQLNQTRLRLSTLSGKQRIAFDAFLPPKTAAVPHRKLLEDLFTFRKDLSTAISGTGNNSCGVPSPEALSLHEAKIATRQILNTPTTAPLPEAFTKAGLQFTGWPLPPAPAMPELETRTPGNGELLQRGPGGPTTVTIKNNSRLDAVVSAVSGKDAAQPQASVFVRRDSTVTLTRLSVPFELYYKFGADFDPQRRGFTRDCEYRQIHGALEVPGPWSVGISVDTMGKSLLMRITPNGGSDHKQVRIAEAAPY</sequence>
<feature type="signal peptide" evidence="1">
    <location>
        <begin position="1"/>
        <end position="21"/>
    </location>
</feature>
<keyword evidence="1" id="KW-0732">Signal</keyword>
<organism evidence="2 3">
    <name type="scientific">Crossiella cryophila</name>
    <dbReference type="NCBI Taxonomy" id="43355"/>
    <lineage>
        <taxon>Bacteria</taxon>
        <taxon>Bacillati</taxon>
        <taxon>Actinomycetota</taxon>
        <taxon>Actinomycetes</taxon>
        <taxon>Pseudonocardiales</taxon>
        <taxon>Pseudonocardiaceae</taxon>
        <taxon>Crossiella</taxon>
    </lineage>
</organism>